<reference evidence="1 2" key="1">
    <citation type="journal article" date="2021" name="Hortic Res">
        <title>Chromosome-scale assembly of the Dendrobium chrysotoxum genome enhances the understanding of orchid evolution.</title>
        <authorList>
            <person name="Zhang Y."/>
            <person name="Zhang G.Q."/>
            <person name="Zhang D."/>
            <person name="Liu X.D."/>
            <person name="Xu X.Y."/>
            <person name="Sun W.H."/>
            <person name="Yu X."/>
            <person name="Zhu X."/>
            <person name="Wang Z.W."/>
            <person name="Zhao X."/>
            <person name="Zhong W.Y."/>
            <person name="Chen H."/>
            <person name="Yin W.L."/>
            <person name="Huang T."/>
            <person name="Niu S.C."/>
            <person name="Liu Z.J."/>
        </authorList>
    </citation>
    <scope>NUCLEOTIDE SEQUENCE [LARGE SCALE GENOMIC DNA]</scope>
    <source>
        <strain evidence="1">Lindl</strain>
    </source>
</reference>
<dbReference type="AlphaFoldDB" id="A0AAV7GES3"/>
<accession>A0AAV7GES3</accession>
<name>A0AAV7GES3_DENCH</name>
<evidence type="ECO:0000313" key="2">
    <source>
        <dbReference type="Proteomes" id="UP000775213"/>
    </source>
</evidence>
<sequence length="176" mass="19421">MSNVQFIYNPGSAENVKWSGTTDNKTRILLLELTQMISKWDILLSFTPLSSLLHLPSFVLFPLRAPWIRYELLGSAGLGYPNEKKLIPEGASSSIALERSVLMRPTNELTPLHYFSGSAVALANAKSVNEVDGSNSLSPGSGLLPEIPRFRDLLGLEQESGREEASRLEYIENEGE</sequence>
<comment type="caution">
    <text evidence="1">The sequence shown here is derived from an EMBL/GenBank/DDBJ whole genome shotgun (WGS) entry which is preliminary data.</text>
</comment>
<dbReference type="EMBL" id="JAGFBR010000010">
    <property type="protein sequence ID" value="KAH0460275.1"/>
    <property type="molecule type" value="Genomic_DNA"/>
</dbReference>
<evidence type="ECO:0000313" key="1">
    <source>
        <dbReference type="EMBL" id="KAH0460275.1"/>
    </source>
</evidence>
<protein>
    <submittedName>
        <fullName evidence="1">Uncharacterized protein</fullName>
    </submittedName>
</protein>
<keyword evidence="2" id="KW-1185">Reference proteome</keyword>
<dbReference type="Proteomes" id="UP000775213">
    <property type="component" value="Unassembled WGS sequence"/>
</dbReference>
<proteinExistence type="predicted"/>
<organism evidence="1 2">
    <name type="scientific">Dendrobium chrysotoxum</name>
    <name type="common">Orchid</name>
    <dbReference type="NCBI Taxonomy" id="161865"/>
    <lineage>
        <taxon>Eukaryota</taxon>
        <taxon>Viridiplantae</taxon>
        <taxon>Streptophyta</taxon>
        <taxon>Embryophyta</taxon>
        <taxon>Tracheophyta</taxon>
        <taxon>Spermatophyta</taxon>
        <taxon>Magnoliopsida</taxon>
        <taxon>Liliopsida</taxon>
        <taxon>Asparagales</taxon>
        <taxon>Orchidaceae</taxon>
        <taxon>Epidendroideae</taxon>
        <taxon>Malaxideae</taxon>
        <taxon>Dendrobiinae</taxon>
        <taxon>Dendrobium</taxon>
    </lineage>
</organism>
<gene>
    <name evidence="1" type="ORF">IEQ34_010938</name>
</gene>